<gene>
    <name evidence="3" type="ORF">ABE541_00215</name>
</gene>
<keyword evidence="2 3" id="KW-0378">Hydrolase</keyword>
<dbReference type="RefSeq" id="WP_346580295.1">
    <property type="nucleotide sequence ID" value="NZ_JBDJLH010000006.1"/>
</dbReference>
<dbReference type="GO" id="GO:0009002">
    <property type="term" value="F:serine-type D-Ala-D-Ala carboxypeptidase activity"/>
    <property type="evidence" value="ECO:0007669"/>
    <property type="project" value="UniProtKB-EC"/>
</dbReference>
<dbReference type="InterPro" id="IPR000667">
    <property type="entry name" value="Peptidase_S13"/>
</dbReference>
<keyword evidence="3" id="KW-0121">Carboxypeptidase</keyword>
<keyword evidence="4" id="KW-1185">Reference proteome</keyword>
<dbReference type="SUPFAM" id="SSF56601">
    <property type="entry name" value="beta-lactamase/transpeptidase-like"/>
    <property type="match status" value="1"/>
</dbReference>
<dbReference type="InterPro" id="IPR012338">
    <property type="entry name" value="Beta-lactam/transpept-like"/>
</dbReference>
<dbReference type="Proteomes" id="UP001409291">
    <property type="component" value="Unassembled WGS sequence"/>
</dbReference>
<dbReference type="EC" id="3.4.16.4" evidence="3"/>
<name>A0ABV0BLP1_9SPHI</name>
<accession>A0ABV0BLP1</accession>
<protein>
    <submittedName>
        <fullName evidence="3">D-alanyl-D-alanine carboxypeptidase</fullName>
        <ecNumber evidence="3">3.4.16.4</ecNumber>
    </submittedName>
</protein>
<dbReference type="Pfam" id="PF02113">
    <property type="entry name" value="Peptidase_S13"/>
    <property type="match status" value="1"/>
</dbReference>
<keyword evidence="3" id="KW-0645">Protease</keyword>
<evidence type="ECO:0000256" key="2">
    <source>
        <dbReference type="ARBA" id="ARBA00022801"/>
    </source>
</evidence>
<dbReference type="EMBL" id="JBDJNQ010000001">
    <property type="protein sequence ID" value="MEN5375680.1"/>
    <property type="molecule type" value="Genomic_DNA"/>
</dbReference>
<sequence length="438" mass="50975">MEFFKRIFIVLILVINIYNVNAQVFSDVYAKLQQSQILNDHFFGFSLYDLDSNRYVVDINGHKHFTPASNTKVFTLYTALEMLGDSIPGLQYVEKGDSLLFWGTGDPTFLHSKMDSHVVYNFLKKTEKKLFFIPTPMQNRFFAAGWTMDDFDSYYQPEIATFPIYGNVVTFRENSHNGLKLVPYLFQEKLTIDHSLDKGKFTLSRSFVENQFLQSREKVPSNYVNEIPFKYSDTLAIRLLSDTLNKSIQIIEYSKPTEVKTLYSNATRYVLREMMLPSDNYLAEQILMMISLQKFKMFDTYLVRNWMKDHYFKYYSDEIVLHDGSGLSSYNKITPQNMIDVLVAIKNKLPDESQRFKLFSTGGVDGTLKRSYSTDRGVPFVFAKTGTITSVYCQSGYLITRSGKKLAFSFLNNNFIDERSAIIRKEMVNIMTYIRQNY</sequence>
<organism evidence="3 4">
    <name type="scientific">Sphingobacterium kitahiroshimense</name>
    <dbReference type="NCBI Taxonomy" id="470446"/>
    <lineage>
        <taxon>Bacteria</taxon>
        <taxon>Pseudomonadati</taxon>
        <taxon>Bacteroidota</taxon>
        <taxon>Sphingobacteriia</taxon>
        <taxon>Sphingobacteriales</taxon>
        <taxon>Sphingobacteriaceae</taxon>
        <taxon>Sphingobacterium</taxon>
    </lineage>
</organism>
<comment type="caution">
    <text evidence="3">The sequence shown here is derived from an EMBL/GenBank/DDBJ whole genome shotgun (WGS) entry which is preliminary data.</text>
</comment>
<evidence type="ECO:0000313" key="3">
    <source>
        <dbReference type="EMBL" id="MEN5375680.1"/>
    </source>
</evidence>
<dbReference type="PANTHER" id="PTHR30023">
    <property type="entry name" value="D-ALANYL-D-ALANINE CARBOXYPEPTIDASE"/>
    <property type="match status" value="1"/>
</dbReference>
<dbReference type="PANTHER" id="PTHR30023:SF0">
    <property type="entry name" value="PENICILLIN-SENSITIVE CARBOXYPEPTIDASE A"/>
    <property type="match status" value="1"/>
</dbReference>
<reference evidence="3 4" key="1">
    <citation type="submission" date="2024-04" db="EMBL/GenBank/DDBJ databases">
        <title>WGS of bacteria from Torrens River.</title>
        <authorList>
            <person name="Wyrsch E.R."/>
            <person name="Drigo B."/>
        </authorList>
    </citation>
    <scope>NUCLEOTIDE SEQUENCE [LARGE SCALE GENOMIC DNA]</scope>
    <source>
        <strain evidence="3 4">TWI391</strain>
    </source>
</reference>
<comment type="similarity">
    <text evidence="1">Belongs to the peptidase S13 family.</text>
</comment>
<proteinExistence type="inferred from homology"/>
<evidence type="ECO:0000256" key="1">
    <source>
        <dbReference type="ARBA" id="ARBA00006096"/>
    </source>
</evidence>
<dbReference type="PRINTS" id="PR00922">
    <property type="entry name" value="DADACBPTASE3"/>
</dbReference>
<dbReference type="Gene3D" id="3.40.710.10">
    <property type="entry name" value="DD-peptidase/beta-lactamase superfamily"/>
    <property type="match status" value="2"/>
</dbReference>
<evidence type="ECO:0000313" key="4">
    <source>
        <dbReference type="Proteomes" id="UP001409291"/>
    </source>
</evidence>